<accession>A0A2I0VXS7</accession>
<dbReference type="NCBIfam" id="TIGR01623">
    <property type="entry name" value="put_zinc_LRP1"/>
    <property type="match status" value="1"/>
</dbReference>
<reference evidence="9 10" key="1">
    <citation type="journal article" date="2016" name="Sci. Rep.">
        <title>The Dendrobium catenatum Lindl. genome sequence provides insights into polysaccharide synthase, floral development and adaptive evolution.</title>
        <authorList>
            <person name="Zhang G.Q."/>
            <person name="Xu Q."/>
            <person name="Bian C."/>
            <person name="Tsai W.C."/>
            <person name="Yeh C.M."/>
            <person name="Liu K.W."/>
            <person name="Yoshida K."/>
            <person name="Zhang L.S."/>
            <person name="Chang S.B."/>
            <person name="Chen F."/>
            <person name="Shi Y."/>
            <person name="Su Y.Y."/>
            <person name="Zhang Y.Q."/>
            <person name="Chen L.J."/>
            <person name="Yin Y."/>
            <person name="Lin M."/>
            <person name="Huang H."/>
            <person name="Deng H."/>
            <person name="Wang Z.W."/>
            <person name="Zhu S.L."/>
            <person name="Zhao X."/>
            <person name="Deng C."/>
            <person name="Niu S.C."/>
            <person name="Huang J."/>
            <person name="Wang M."/>
            <person name="Liu G.H."/>
            <person name="Yang H.J."/>
            <person name="Xiao X.J."/>
            <person name="Hsiao Y.Y."/>
            <person name="Wu W.L."/>
            <person name="Chen Y.Y."/>
            <person name="Mitsuda N."/>
            <person name="Ohme-Takagi M."/>
            <person name="Luo Y.B."/>
            <person name="Van de Peer Y."/>
            <person name="Liu Z.J."/>
        </authorList>
    </citation>
    <scope>NUCLEOTIDE SEQUENCE [LARGE SCALE GENOMIC DNA]</scope>
    <source>
        <tissue evidence="9">The whole plant</tissue>
    </source>
</reference>
<keyword evidence="7" id="KW-0539">Nucleus</keyword>
<dbReference type="PANTHER" id="PTHR31604:SF2">
    <property type="entry name" value="PROTEIN SHI RELATED SEQUENCE 7"/>
    <property type="match status" value="1"/>
</dbReference>
<evidence type="ECO:0000256" key="6">
    <source>
        <dbReference type="ARBA" id="ARBA00023159"/>
    </source>
</evidence>
<evidence type="ECO:0000256" key="7">
    <source>
        <dbReference type="ARBA" id="ARBA00023242"/>
    </source>
</evidence>
<evidence type="ECO:0000256" key="2">
    <source>
        <dbReference type="ARBA" id="ARBA00006911"/>
    </source>
</evidence>
<dbReference type="NCBIfam" id="TIGR01624">
    <property type="entry name" value="LRP1_Cterm"/>
    <property type="match status" value="1"/>
</dbReference>
<keyword evidence="6" id="KW-0010">Activator</keyword>
<feature type="compositionally biased region" description="Gly residues" evidence="8">
    <location>
        <begin position="1"/>
        <end position="21"/>
    </location>
</feature>
<dbReference type="GO" id="GO:0045893">
    <property type="term" value="P:positive regulation of DNA-templated transcription"/>
    <property type="evidence" value="ECO:0007669"/>
    <property type="project" value="TreeGrafter"/>
</dbReference>
<evidence type="ECO:0000256" key="8">
    <source>
        <dbReference type="SAM" id="MobiDB-lite"/>
    </source>
</evidence>
<keyword evidence="3" id="KW-0479">Metal-binding</keyword>
<evidence type="ECO:0000256" key="4">
    <source>
        <dbReference type="ARBA" id="ARBA00022833"/>
    </source>
</evidence>
<comment type="similarity">
    <text evidence="2">Belongs to the SHI protein family.</text>
</comment>
<dbReference type="GO" id="GO:0005634">
    <property type="term" value="C:nucleus"/>
    <property type="evidence" value="ECO:0007669"/>
    <property type="project" value="UniProtKB-SubCell"/>
</dbReference>
<keyword evidence="10" id="KW-1185">Reference proteome</keyword>
<dbReference type="InterPro" id="IPR006510">
    <property type="entry name" value="Znf_LRP1"/>
</dbReference>
<organism evidence="9 10">
    <name type="scientific">Dendrobium catenatum</name>
    <dbReference type="NCBI Taxonomy" id="906689"/>
    <lineage>
        <taxon>Eukaryota</taxon>
        <taxon>Viridiplantae</taxon>
        <taxon>Streptophyta</taxon>
        <taxon>Embryophyta</taxon>
        <taxon>Tracheophyta</taxon>
        <taxon>Spermatophyta</taxon>
        <taxon>Magnoliopsida</taxon>
        <taxon>Liliopsida</taxon>
        <taxon>Asparagales</taxon>
        <taxon>Orchidaceae</taxon>
        <taxon>Epidendroideae</taxon>
        <taxon>Malaxideae</taxon>
        <taxon>Dendrobiinae</taxon>
        <taxon>Dendrobium</taxon>
    </lineage>
</organism>
<protein>
    <recommendedName>
        <fullName evidence="11">Protein SHI RELATED SEQUENCE 1</fullName>
    </recommendedName>
</protein>
<dbReference type="PANTHER" id="PTHR31604">
    <property type="entry name" value="PROTEIN LATERAL ROOT PRIMORDIUM 1"/>
    <property type="match status" value="1"/>
</dbReference>
<dbReference type="AlphaFoldDB" id="A0A2I0VXS7"/>
<dbReference type="Pfam" id="PF05142">
    <property type="entry name" value="DUF702"/>
    <property type="match status" value="1"/>
</dbReference>
<evidence type="ECO:0000313" key="10">
    <source>
        <dbReference type="Proteomes" id="UP000233837"/>
    </source>
</evidence>
<evidence type="ECO:0000256" key="1">
    <source>
        <dbReference type="ARBA" id="ARBA00004123"/>
    </source>
</evidence>
<proteinExistence type="inferred from homology"/>
<dbReference type="InterPro" id="IPR006511">
    <property type="entry name" value="SHI_C"/>
</dbReference>
<sequence length="255" mass="27473">MAGFSLGGGGDDGGFGHGNQRGGEEESHFLYNRTGRGGQNVWKQQEQLFSVPTGSLLAFGGGDEPASDNREGISCQDCGNQARKDCSHMRCRTCCKNRGFHCQTHVKSTWVPAAKRRDRNQRFAAGESSRRAVMDQDEIFPAEVCLPAVFRCVRVKQVDEAEEQLAYQTAVSIRGRVFKGLLYDQGPQFSSAERQMLHSGESSSSAAGGFGTGVIMGSTTAAAGDLVTDTSSIYPNPVGAFMSGTLFFPQQQPKP</sequence>
<evidence type="ECO:0000256" key="3">
    <source>
        <dbReference type="ARBA" id="ARBA00022723"/>
    </source>
</evidence>
<dbReference type="GO" id="GO:0046872">
    <property type="term" value="F:metal ion binding"/>
    <property type="evidence" value="ECO:0007669"/>
    <property type="project" value="UniProtKB-KW"/>
</dbReference>
<feature type="region of interest" description="Disordered" evidence="8">
    <location>
        <begin position="1"/>
        <end position="24"/>
    </location>
</feature>
<dbReference type="GO" id="GO:0003677">
    <property type="term" value="F:DNA binding"/>
    <property type="evidence" value="ECO:0007669"/>
    <property type="project" value="UniProtKB-KW"/>
</dbReference>
<evidence type="ECO:0000313" key="9">
    <source>
        <dbReference type="EMBL" id="PKU68210.1"/>
    </source>
</evidence>
<dbReference type="GO" id="GO:0003700">
    <property type="term" value="F:DNA-binding transcription factor activity"/>
    <property type="evidence" value="ECO:0007669"/>
    <property type="project" value="InterPro"/>
</dbReference>
<keyword evidence="4" id="KW-0862">Zinc</keyword>
<name>A0A2I0VXS7_9ASPA</name>
<dbReference type="Proteomes" id="UP000233837">
    <property type="component" value="Unassembled WGS sequence"/>
</dbReference>
<reference evidence="9 10" key="2">
    <citation type="journal article" date="2017" name="Nature">
        <title>The Apostasia genome and the evolution of orchids.</title>
        <authorList>
            <person name="Zhang G.Q."/>
            <person name="Liu K.W."/>
            <person name="Li Z."/>
            <person name="Lohaus R."/>
            <person name="Hsiao Y.Y."/>
            <person name="Niu S.C."/>
            <person name="Wang J.Y."/>
            <person name="Lin Y.C."/>
            <person name="Xu Q."/>
            <person name="Chen L.J."/>
            <person name="Yoshida K."/>
            <person name="Fujiwara S."/>
            <person name="Wang Z.W."/>
            <person name="Zhang Y.Q."/>
            <person name="Mitsuda N."/>
            <person name="Wang M."/>
            <person name="Liu G.H."/>
            <person name="Pecoraro L."/>
            <person name="Huang H.X."/>
            <person name="Xiao X.J."/>
            <person name="Lin M."/>
            <person name="Wu X.Y."/>
            <person name="Wu W.L."/>
            <person name="Chen Y.Y."/>
            <person name="Chang S.B."/>
            <person name="Sakamoto S."/>
            <person name="Ohme-Takagi M."/>
            <person name="Yagi M."/>
            <person name="Zeng S.J."/>
            <person name="Shen C.Y."/>
            <person name="Yeh C.M."/>
            <person name="Luo Y.B."/>
            <person name="Tsai W.C."/>
            <person name="Van de Peer Y."/>
            <person name="Liu Z.J."/>
        </authorList>
    </citation>
    <scope>NUCLEOTIDE SEQUENCE [LARGE SCALE GENOMIC DNA]</scope>
    <source>
        <tissue evidence="9">The whole plant</tissue>
    </source>
</reference>
<keyword evidence="5" id="KW-0238">DNA-binding</keyword>
<dbReference type="EMBL" id="KZ503118">
    <property type="protein sequence ID" value="PKU68210.1"/>
    <property type="molecule type" value="Genomic_DNA"/>
</dbReference>
<evidence type="ECO:0008006" key="11">
    <source>
        <dbReference type="Google" id="ProtNLM"/>
    </source>
</evidence>
<comment type="subcellular location">
    <subcellularLocation>
        <location evidence="1">Nucleus</location>
    </subcellularLocation>
</comment>
<dbReference type="InterPro" id="IPR007818">
    <property type="entry name" value="SHI"/>
</dbReference>
<evidence type="ECO:0000256" key="5">
    <source>
        <dbReference type="ARBA" id="ARBA00023125"/>
    </source>
</evidence>
<gene>
    <name evidence="9" type="ORF">MA16_Dca012879</name>
</gene>
<dbReference type="OrthoDB" id="692274at2759"/>